<organism evidence="3 4">
    <name type="scientific">Prunus persica</name>
    <name type="common">Peach</name>
    <name type="synonym">Amygdalus persica</name>
    <dbReference type="NCBI Taxonomy" id="3760"/>
    <lineage>
        <taxon>Eukaryota</taxon>
        <taxon>Viridiplantae</taxon>
        <taxon>Streptophyta</taxon>
        <taxon>Embryophyta</taxon>
        <taxon>Tracheophyta</taxon>
        <taxon>Spermatophyta</taxon>
        <taxon>Magnoliopsida</taxon>
        <taxon>eudicotyledons</taxon>
        <taxon>Gunneridae</taxon>
        <taxon>Pentapetalae</taxon>
        <taxon>rosids</taxon>
        <taxon>fabids</taxon>
        <taxon>Rosales</taxon>
        <taxon>Rosaceae</taxon>
        <taxon>Amygdaloideae</taxon>
        <taxon>Amygdaleae</taxon>
        <taxon>Prunus</taxon>
    </lineage>
</organism>
<dbReference type="InterPro" id="IPR032675">
    <property type="entry name" value="LRR_dom_sf"/>
</dbReference>
<dbReference type="SUPFAM" id="SSF52047">
    <property type="entry name" value="RNI-like"/>
    <property type="match status" value="1"/>
</dbReference>
<gene>
    <name evidence="3" type="ORF">PRUPE_3G224500</name>
</gene>
<protein>
    <recommendedName>
        <fullName evidence="2">F-box domain-containing protein</fullName>
    </recommendedName>
</protein>
<dbReference type="Gramene" id="ONI18578">
    <property type="protein sequence ID" value="ONI18578"/>
    <property type="gene ID" value="PRUPE_3G224500"/>
</dbReference>
<dbReference type="EMBL" id="CM007653">
    <property type="protein sequence ID" value="ONI18578.1"/>
    <property type="molecule type" value="Genomic_DNA"/>
</dbReference>
<dbReference type="SMART" id="SM00256">
    <property type="entry name" value="FBOX"/>
    <property type="match status" value="1"/>
</dbReference>
<proteinExistence type="predicted"/>
<keyword evidence="1" id="KW-1133">Transmembrane helix</keyword>
<dbReference type="SUPFAM" id="SSF81383">
    <property type="entry name" value="F-box domain"/>
    <property type="match status" value="1"/>
</dbReference>
<dbReference type="Pfam" id="PF00646">
    <property type="entry name" value="F-box"/>
    <property type="match status" value="1"/>
</dbReference>
<dbReference type="InterPro" id="IPR053197">
    <property type="entry name" value="F-box_SCFL_complex_component"/>
</dbReference>
<name>A0A251Q461_PRUPE</name>
<dbReference type="PROSITE" id="PS50181">
    <property type="entry name" value="FBOX"/>
    <property type="match status" value="1"/>
</dbReference>
<dbReference type="InterPro" id="IPR036047">
    <property type="entry name" value="F-box-like_dom_sf"/>
</dbReference>
<dbReference type="InterPro" id="IPR001810">
    <property type="entry name" value="F-box_dom"/>
</dbReference>
<dbReference type="PANTHER" id="PTHR34223">
    <property type="entry name" value="OS11G0201299 PROTEIN"/>
    <property type="match status" value="1"/>
</dbReference>
<keyword evidence="1" id="KW-0472">Membrane</keyword>
<reference evidence="3 4" key="1">
    <citation type="journal article" date="2013" name="Nat. Genet.">
        <title>The high-quality draft genome of peach (Prunus persica) identifies unique patterns of genetic diversity, domestication and genome evolution.</title>
        <authorList>
            <consortium name="International Peach Genome Initiative"/>
            <person name="Verde I."/>
            <person name="Abbott A.G."/>
            <person name="Scalabrin S."/>
            <person name="Jung S."/>
            <person name="Shu S."/>
            <person name="Marroni F."/>
            <person name="Zhebentyayeva T."/>
            <person name="Dettori M.T."/>
            <person name="Grimwood J."/>
            <person name="Cattonaro F."/>
            <person name="Zuccolo A."/>
            <person name="Rossini L."/>
            <person name="Jenkins J."/>
            <person name="Vendramin E."/>
            <person name="Meisel L.A."/>
            <person name="Decroocq V."/>
            <person name="Sosinski B."/>
            <person name="Prochnik S."/>
            <person name="Mitros T."/>
            <person name="Policriti A."/>
            <person name="Cipriani G."/>
            <person name="Dondini L."/>
            <person name="Ficklin S."/>
            <person name="Goodstein D.M."/>
            <person name="Xuan P."/>
            <person name="Del Fabbro C."/>
            <person name="Aramini V."/>
            <person name="Copetti D."/>
            <person name="Gonzalez S."/>
            <person name="Horner D.S."/>
            <person name="Falchi R."/>
            <person name="Lucas S."/>
            <person name="Mica E."/>
            <person name="Maldonado J."/>
            <person name="Lazzari B."/>
            <person name="Bielenberg D."/>
            <person name="Pirona R."/>
            <person name="Miculan M."/>
            <person name="Barakat A."/>
            <person name="Testolin R."/>
            <person name="Stella A."/>
            <person name="Tartarini S."/>
            <person name="Tonutti P."/>
            <person name="Arus P."/>
            <person name="Orellana A."/>
            <person name="Wells C."/>
            <person name="Main D."/>
            <person name="Vizzotto G."/>
            <person name="Silva H."/>
            <person name="Salamini F."/>
            <person name="Schmutz J."/>
            <person name="Morgante M."/>
            <person name="Rokhsar D.S."/>
        </authorList>
    </citation>
    <scope>NUCLEOTIDE SEQUENCE [LARGE SCALE GENOMIC DNA]</scope>
    <source>
        <strain evidence="4">cv. Nemared</strain>
    </source>
</reference>
<keyword evidence="4" id="KW-1185">Reference proteome</keyword>
<evidence type="ECO:0000313" key="4">
    <source>
        <dbReference type="Proteomes" id="UP000006882"/>
    </source>
</evidence>
<dbReference type="Proteomes" id="UP000006882">
    <property type="component" value="Chromosome G3"/>
</dbReference>
<feature type="domain" description="F-box" evidence="2">
    <location>
        <begin position="23"/>
        <end position="71"/>
    </location>
</feature>
<evidence type="ECO:0000256" key="1">
    <source>
        <dbReference type="SAM" id="Phobius"/>
    </source>
</evidence>
<dbReference type="STRING" id="3760.A0A251Q461"/>
<accession>A0A251Q461</accession>
<dbReference type="AlphaFoldDB" id="A0A251Q461"/>
<dbReference type="PANTHER" id="PTHR34223:SF93">
    <property type="entry name" value="F-BOX DOMAIN-CONTAINING PROTEIN"/>
    <property type="match status" value="1"/>
</dbReference>
<dbReference type="Gene3D" id="1.20.1280.50">
    <property type="match status" value="1"/>
</dbReference>
<dbReference type="eggNOG" id="ENOG502QWF7">
    <property type="taxonomic scope" value="Eukaryota"/>
</dbReference>
<dbReference type="Gene3D" id="3.80.10.10">
    <property type="entry name" value="Ribonuclease Inhibitor"/>
    <property type="match status" value="1"/>
</dbReference>
<evidence type="ECO:0000313" key="3">
    <source>
        <dbReference type="EMBL" id="ONI18578.1"/>
    </source>
</evidence>
<sequence length="525" mass="60251">METRAAKKRRLIEEENKRNGRRRDRFSDLPDEISHHILSFLPMKSIAQVSATSKRWRSLWASLPILDFSEVCPLTFPFFQNKSVGQIYDQQLKVVRFISSVLSRRHENSNIRFFALAGYVIYAWLHDWMPWLVKYRVEKLVLKVWSRRMCDFTIPQCLFEFDSLKSLTLESSNFPCHPPPKPQTTSEEQSRFSSSYYVRDTGGLRSLRTLSLTKVNLSNVDGDFFSDSSFPLLEELTINFCRRTNPLKICCANLKDLQVCKILVDLDISGVKLESLIVKICFSLSENSENSENLVNIFAPNLLTFHWEHNDIAEKSLIQNFPNLRKGIIHQRLLVQFHKVKTHAAVNFLSALSQVQNLSVSFHILEILSKVHFEGGLPHSFMNLKTLEVVTSLNKSDVPGIACLFKSSPVVQTLNMAISSIHTLANDRWNNILLDRAGCSEEQFWESQAQTLSPFLCHLKLVNLRVADPMHVVDVARFLLQHGKELQEMVIRVNKAYTIPAWEYKISIIEGLPRASGVKLSCLIN</sequence>
<dbReference type="InterPro" id="IPR053781">
    <property type="entry name" value="F-box_AtFBL13-like"/>
</dbReference>
<keyword evidence="1" id="KW-0812">Transmembrane</keyword>
<evidence type="ECO:0000259" key="2">
    <source>
        <dbReference type="PROSITE" id="PS50181"/>
    </source>
</evidence>
<feature type="transmembrane region" description="Helical" evidence="1">
    <location>
        <begin position="113"/>
        <end position="133"/>
    </location>
</feature>
<dbReference type="CDD" id="cd22160">
    <property type="entry name" value="F-box_AtFBL13-like"/>
    <property type="match status" value="1"/>
</dbReference>